<feature type="chain" id="PRO_5039099543" description="Lipoprotein" evidence="1">
    <location>
        <begin position="22"/>
        <end position="192"/>
    </location>
</feature>
<dbReference type="EMBL" id="VLJT01000017">
    <property type="protein sequence ID" value="TWH17020.1"/>
    <property type="molecule type" value="Genomic_DNA"/>
</dbReference>
<organism evidence="2 3">
    <name type="scientific">Rhodococcus rhodochrous J45</name>
    <dbReference type="NCBI Taxonomy" id="935266"/>
    <lineage>
        <taxon>Bacteria</taxon>
        <taxon>Bacillati</taxon>
        <taxon>Actinomycetota</taxon>
        <taxon>Actinomycetes</taxon>
        <taxon>Mycobacteriales</taxon>
        <taxon>Nocardiaceae</taxon>
        <taxon>Rhodococcus</taxon>
    </lineage>
</organism>
<name>A0A562E5B9_RHORH</name>
<comment type="caution">
    <text evidence="2">The sequence shown here is derived from an EMBL/GenBank/DDBJ whole genome shotgun (WGS) entry which is preliminary data.</text>
</comment>
<keyword evidence="1" id="KW-0732">Signal</keyword>
<sequence>MRQKRIHTGAFVFLTAGAALTACSSDDSTVGIRNAADINSPTSTSAESPYLVKIAQSFPSCEAIGATLERYIDGLTPAPGGIVSTQRVNCVWEAGAGEPPSGLRSVEVVVELETVTPATAAKTGLVVLPDPAIEAAGGFAHSMPINMAGTAFTATGVELPQASVSITVGGRDAAMVLDPAGGVAVAKQLLGL</sequence>
<dbReference type="AlphaFoldDB" id="A0A562E5B9"/>
<evidence type="ECO:0000313" key="2">
    <source>
        <dbReference type="EMBL" id="TWH17020.1"/>
    </source>
</evidence>
<proteinExistence type="predicted"/>
<dbReference type="Proteomes" id="UP000317573">
    <property type="component" value="Unassembled WGS sequence"/>
</dbReference>
<evidence type="ECO:0000313" key="3">
    <source>
        <dbReference type="Proteomes" id="UP000317573"/>
    </source>
</evidence>
<dbReference type="PROSITE" id="PS51257">
    <property type="entry name" value="PROKAR_LIPOPROTEIN"/>
    <property type="match status" value="1"/>
</dbReference>
<evidence type="ECO:0000256" key="1">
    <source>
        <dbReference type="SAM" id="SignalP"/>
    </source>
</evidence>
<protein>
    <recommendedName>
        <fullName evidence="4">Lipoprotein</fullName>
    </recommendedName>
</protein>
<gene>
    <name evidence="2" type="ORF">L618_000200001010</name>
</gene>
<reference evidence="2 3" key="1">
    <citation type="submission" date="2019-07" db="EMBL/GenBank/DDBJ databases">
        <title>Genome sequencing of lignin-degrading bacterial isolates.</title>
        <authorList>
            <person name="Gladden J."/>
        </authorList>
    </citation>
    <scope>NUCLEOTIDE SEQUENCE [LARGE SCALE GENOMIC DNA]</scope>
    <source>
        <strain evidence="2 3">J45</strain>
    </source>
</reference>
<feature type="signal peptide" evidence="1">
    <location>
        <begin position="1"/>
        <end position="21"/>
    </location>
</feature>
<accession>A0A562E5B9</accession>
<dbReference type="RefSeq" id="WP_145691694.1">
    <property type="nucleotide sequence ID" value="NZ_VLJT01000017.1"/>
</dbReference>
<evidence type="ECO:0008006" key="4">
    <source>
        <dbReference type="Google" id="ProtNLM"/>
    </source>
</evidence>